<dbReference type="InterPro" id="IPR004408">
    <property type="entry name" value="Biotin_CoA_COase_ligase"/>
</dbReference>
<dbReference type="SUPFAM" id="SSF50037">
    <property type="entry name" value="C-terminal domain of transcriptional repressors"/>
    <property type="match status" value="1"/>
</dbReference>
<dbReference type="GO" id="GO:0005737">
    <property type="term" value="C:cytoplasm"/>
    <property type="evidence" value="ECO:0007669"/>
    <property type="project" value="TreeGrafter"/>
</dbReference>
<dbReference type="GO" id="GO:0004077">
    <property type="term" value="F:biotin--[biotin carboxyl-carrier protein] ligase activity"/>
    <property type="evidence" value="ECO:0007669"/>
    <property type="project" value="UniProtKB-EC"/>
</dbReference>
<evidence type="ECO:0000313" key="9">
    <source>
        <dbReference type="Proteomes" id="UP000295763"/>
    </source>
</evidence>
<accession>A0A4R2T7W7</accession>
<dbReference type="SUPFAM" id="SSF55681">
    <property type="entry name" value="Class II aaRS and biotin synthetases"/>
    <property type="match status" value="1"/>
</dbReference>
<evidence type="ECO:0000256" key="3">
    <source>
        <dbReference type="ARBA" id="ARBA00022840"/>
    </source>
</evidence>
<proteinExistence type="predicted"/>
<comment type="caution">
    <text evidence="8">The sequence shown here is derived from an EMBL/GenBank/DDBJ whole genome shotgun (WGS) entry which is preliminary data.</text>
</comment>
<evidence type="ECO:0000256" key="5">
    <source>
        <dbReference type="ARBA" id="ARBA00024227"/>
    </source>
</evidence>
<dbReference type="GO" id="GO:0005524">
    <property type="term" value="F:ATP binding"/>
    <property type="evidence" value="ECO:0007669"/>
    <property type="project" value="UniProtKB-KW"/>
</dbReference>
<dbReference type="EMBL" id="SLYB01000001">
    <property type="protein sequence ID" value="TCP97656.1"/>
    <property type="molecule type" value="Genomic_DNA"/>
</dbReference>
<evidence type="ECO:0000313" key="8">
    <source>
        <dbReference type="EMBL" id="TCP97656.1"/>
    </source>
</evidence>
<dbReference type="PANTHER" id="PTHR12835:SF5">
    <property type="entry name" value="BIOTIN--PROTEIN LIGASE"/>
    <property type="match status" value="1"/>
</dbReference>
<dbReference type="NCBIfam" id="TIGR00121">
    <property type="entry name" value="birA_ligase"/>
    <property type="match status" value="1"/>
</dbReference>
<dbReference type="AlphaFoldDB" id="A0A4R2T7W7"/>
<reference evidence="8 9" key="1">
    <citation type="submission" date="2019-03" db="EMBL/GenBank/DDBJ databases">
        <title>Genomic Encyclopedia of Type Strains, Phase IV (KMG-IV): sequencing the most valuable type-strain genomes for metagenomic binning, comparative biology and taxonomic classification.</title>
        <authorList>
            <person name="Goeker M."/>
        </authorList>
    </citation>
    <scope>NUCLEOTIDE SEQUENCE [LARGE SCALE GENOMIC DNA]</scope>
    <source>
        <strain evidence="8 9">DSM 28404</strain>
    </source>
</reference>
<dbReference type="Gene3D" id="2.30.30.100">
    <property type="match status" value="1"/>
</dbReference>
<keyword evidence="2" id="KW-0547">Nucleotide-binding</keyword>
<dbReference type="Pfam" id="PF03099">
    <property type="entry name" value="BPL_LplA_LipB"/>
    <property type="match status" value="1"/>
</dbReference>
<dbReference type="PROSITE" id="PS51733">
    <property type="entry name" value="BPL_LPL_CATALYTIC"/>
    <property type="match status" value="1"/>
</dbReference>
<evidence type="ECO:0000259" key="7">
    <source>
        <dbReference type="PROSITE" id="PS51733"/>
    </source>
</evidence>
<organism evidence="8 9">
    <name type="scientific">Cricetibacter osteomyelitidis</name>
    <dbReference type="NCBI Taxonomy" id="1521931"/>
    <lineage>
        <taxon>Bacteria</taxon>
        <taxon>Pseudomonadati</taxon>
        <taxon>Pseudomonadota</taxon>
        <taxon>Gammaproteobacteria</taxon>
        <taxon>Pasteurellales</taxon>
        <taxon>Pasteurellaceae</taxon>
        <taxon>Cricetibacter</taxon>
    </lineage>
</organism>
<dbReference type="PANTHER" id="PTHR12835">
    <property type="entry name" value="BIOTIN PROTEIN LIGASE"/>
    <property type="match status" value="1"/>
</dbReference>
<dbReference type="CDD" id="cd16442">
    <property type="entry name" value="BPL"/>
    <property type="match status" value="1"/>
</dbReference>
<dbReference type="InterPro" id="IPR008988">
    <property type="entry name" value="Transcriptional_repressor_C"/>
</dbReference>
<dbReference type="Proteomes" id="UP000295763">
    <property type="component" value="Unassembled WGS sequence"/>
</dbReference>
<gene>
    <name evidence="8" type="ORF">EDC44_10138</name>
</gene>
<evidence type="ECO:0000256" key="4">
    <source>
        <dbReference type="ARBA" id="ARBA00023267"/>
    </source>
</evidence>
<name>A0A4R2T7W7_9PAST</name>
<keyword evidence="1 8" id="KW-0436">Ligase</keyword>
<sequence length="254" mass="27981">MQPLDSQFLSIALLPNPVIVFNSIDSTNEYLLTHLADLPKGSLCLAEEQTAGRGRRGRAWKSPFGGQIIMSLYWTFDPGKSIEGMSSVIGLAITDSLKQAGATGVAVKWPNDILLNGRKLAGILVEISNHKNGLLNAVIGIGINLSLGENPPIDQAWAELKEVLPNLNRNQLIVNITKNLHRYLIEFEQQGISENLRQQWFMSDYYLNQPVNIISAQQTVSGIERGIDEKGYVLIETSGGLLKFNGGEVSLRKR</sequence>
<protein>
    <recommendedName>
        <fullName evidence="5">biotin--[biotin carboxyl-carrier protein] ligase</fullName>
        <ecNumber evidence="5">6.3.4.15</ecNumber>
    </recommendedName>
</protein>
<dbReference type="NCBIfam" id="NF008847">
    <property type="entry name" value="PRK11886.1-2"/>
    <property type="match status" value="1"/>
</dbReference>
<evidence type="ECO:0000256" key="2">
    <source>
        <dbReference type="ARBA" id="ARBA00022741"/>
    </source>
</evidence>
<comment type="catalytic activity">
    <reaction evidence="6">
        <text>biotin + L-lysyl-[protein] + ATP = N(6)-biotinyl-L-lysyl-[protein] + AMP + diphosphate + H(+)</text>
        <dbReference type="Rhea" id="RHEA:11756"/>
        <dbReference type="Rhea" id="RHEA-COMP:9752"/>
        <dbReference type="Rhea" id="RHEA-COMP:10505"/>
        <dbReference type="ChEBI" id="CHEBI:15378"/>
        <dbReference type="ChEBI" id="CHEBI:29969"/>
        <dbReference type="ChEBI" id="CHEBI:30616"/>
        <dbReference type="ChEBI" id="CHEBI:33019"/>
        <dbReference type="ChEBI" id="CHEBI:57586"/>
        <dbReference type="ChEBI" id="CHEBI:83144"/>
        <dbReference type="ChEBI" id="CHEBI:456215"/>
        <dbReference type="EC" id="6.3.4.15"/>
    </reaction>
</comment>
<evidence type="ECO:0000256" key="6">
    <source>
        <dbReference type="ARBA" id="ARBA00047846"/>
    </source>
</evidence>
<dbReference type="InterPro" id="IPR003142">
    <property type="entry name" value="BPL_C"/>
</dbReference>
<dbReference type="InterPro" id="IPR045864">
    <property type="entry name" value="aa-tRNA-synth_II/BPL/LPL"/>
</dbReference>
<dbReference type="Pfam" id="PF02237">
    <property type="entry name" value="BPL_C"/>
    <property type="match status" value="1"/>
</dbReference>
<keyword evidence="3" id="KW-0067">ATP-binding</keyword>
<keyword evidence="9" id="KW-1185">Reference proteome</keyword>
<dbReference type="Gene3D" id="3.30.930.10">
    <property type="entry name" value="Bira Bifunctional Protein, Domain 2"/>
    <property type="match status" value="1"/>
</dbReference>
<keyword evidence="4" id="KW-0092">Biotin</keyword>
<dbReference type="InterPro" id="IPR004143">
    <property type="entry name" value="BPL_LPL_catalytic"/>
</dbReference>
<feature type="domain" description="BPL/LPL catalytic" evidence="7">
    <location>
        <begin position="3"/>
        <end position="188"/>
    </location>
</feature>
<evidence type="ECO:0000256" key="1">
    <source>
        <dbReference type="ARBA" id="ARBA00022598"/>
    </source>
</evidence>
<dbReference type="EC" id="6.3.4.15" evidence="5"/>
<dbReference type="RefSeq" id="WP_165870203.1">
    <property type="nucleotide sequence ID" value="NZ_SLYB01000001.1"/>
</dbReference>